<dbReference type="EMBL" id="QRHQ01000002">
    <property type="protein sequence ID" value="RHF92999.1"/>
    <property type="molecule type" value="Genomic_DNA"/>
</dbReference>
<dbReference type="Proteomes" id="UP000283485">
    <property type="component" value="Unassembled WGS sequence"/>
</dbReference>
<protein>
    <submittedName>
        <fullName evidence="1">Uncharacterized protein</fullName>
    </submittedName>
</protein>
<dbReference type="Proteomes" id="UP000260780">
    <property type="component" value="Unassembled WGS sequence"/>
</dbReference>
<organism evidence="1 6">
    <name type="scientific">Phocaeicola plebeius</name>
    <dbReference type="NCBI Taxonomy" id="310297"/>
    <lineage>
        <taxon>Bacteria</taxon>
        <taxon>Pseudomonadati</taxon>
        <taxon>Bacteroidota</taxon>
        <taxon>Bacteroidia</taxon>
        <taxon>Bacteroidales</taxon>
        <taxon>Bacteroidaceae</taxon>
        <taxon>Phocaeicola</taxon>
    </lineage>
</organism>
<evidence type="ECO:0000313" key="1">
    <source>
        <dbReference type="EMBL" id="RGK52551.1"/>
    </source>
</evidence>
<evidence type="ECO:0000313" key="5">
    <source>
        <dbReference type="Proteomes" id="UP000260780"/>
    </source>
</evidence>
<dbReference type="AlphaFoldDB" id="A0A3E4MS24"/>
<keyword evidence="6" id="KW-1185">Reference proteome</keyword>
<reference evidence="5 6" key="1">
    <citation type="submission" date="2018-08" db="EMBL/GenBank/DDBJ databases">
        <title>A genome reference for cultivated species of the human gut microbiota.</title>
        <authorList>
            <person name="Zou Y."/>
            <person name="Xue W."/>
            <person name="Luo G."/>
        </authorList>
    </citation>
    <scope>NUCLEOTIDE SEQUENCE [LARGE SCALE GENOMIC DNA]</scope>
    <source>
        <strain evidence="4 8">AF31-28B-AC</strain>
        <strain evidence="3 7">AM23-23</strain>
        <strain evidence="2 5">OM08-14</strain>
        <strain evidence="1 6">TF10-3AC</strain>
    </source>
</reference>
<evidence type="ECO:0000313" key="3">
    <source>
        <dbReference type="EMBL" id="RHF92999.1"/>
    </source>
</evidence>
<proteinExistence type="predicted"/>
<dbReference type="STRING" id="310297.BHV76_02520"/>
<dbReference type="Proteomes" id="UP000260862">
    <property type="component" value="Unassembled WGS sequence"/>
</dbReference>
<evidence type="ECO:0000313" key="2">
    <source>
        <dbReference type="EMBL" id="RGM42846.1"/>
    </source>
</evidence>
<evidence type="ECO:0000313" key="8">
    <source>
        <dbReference type="Proteomes" id="UP000285109"/>
    </source>
</evidence>
<accession>A0A3E4MS24</accession>
<evidence type="ECO:0000313" key="4">
    <source>
        <dbReference type="EMBL" id="RHM99913.1"/>
    </source>
</evidence>
<dbReference type="EMBL" id="QSTF01000002">
    <property type="protein sequence ID" value="RGM42846.1"/>
    <property type="molecule type" value="Genomic_DNA"/>
</dbReference>
<dbReference type="Proteomes" id="UP000285109">
    <property type="component" value="Unassembled WGS sequence"/>
</dbReference>
<gene>
    <name evidence="3" type="ORF">DW653_02220</name>
    <name evidence="4" type="ORF">DWZ34_02175</name>
    <name evidence="2" type="ORF">DXC17_00985</name>
    <name evidence="1" type="ORF">DXD04_13565</name>
</gene>
<dbReference type="EMBL" id="QSQT01000030">
    <property type="protein sequence ID" value="RGK52551.1"/>
    <property type="molecule type" value="Genomic_DNA"/>
</dbReference>
<name>A0A3E4MS24_9BACT</name>
<comment type="caution">
    <text evidence="1">The sequence shown here is derived from an EMBL/GenBank/DDBJ whole genome shotgun (WGS) entry which is preliminary data.</text>
</comment>
<evidence type="ECO:0000313" key="7">
    <source>
        <dbReference type="Proteomes" id="UP000283485"/>
    </source>
</evidence>
<dbReference type="EMBL" id="QRQK01000003">
    <property type="protein sequence ID" value="RHM99913.1"/>
    <property type="molecule type" value="Genomic_DNA"/>
</dbReference>
<sequence>MPLIVDSAQMPQKLCKNSKKRDTVPTNVSFFAKLLLFPSKIPKNEERIIYFKTITQSRVCKIMETGRKPH</sequence>
<evidence type="ECO:0000313" key="6">
    <source>
        <dbReference type="Proteomes" id="UP000260862"/>
    </source>
</evidence>